<dbReference type="AlphaFoldDB" id="A0A3B1DJP0"/>
<evidence type="ECO:0000313" key="2">
    <source>
        <dbReference type="EMBL" id="VAX36274.1"/>
    </source>
</evidence>
<dbReference type="SUPFAM" id="SSF55486">
    <property type="entry name" value="Metalloproteases ('zincins'), catalytic domain"/>
    <property type="match status" value="1"/>
</dbReference>
<name>A0A3B1DJP0_9ZZZZ</name>
<protein>
    <recommendedName>
        <fullName evidence="1">Autotransporter domain-containing protein</fullName>
    </recommendedName>
</protein>
<feature type="domain" description="Autotransporter" evidence="1">
    <location>
        <begin position="855"/>
        <end position="1135"/>
    </location>
</feature>
<sequence>MLKIRRVIQSVQQNYQRFVLTLVVCFAVAITASQSLQAQTTVTAGGFQVQFWSQGDNGGSGANTLGGTSVADVDLGTWSATEQAAVVRSFEYWSNRLNLPAAGAGAPVIRVLKDESATAFNANASSVLSTTGAVTTTNTYNRLINSATPTQEDGVDGRIVFSPGRTGGVVNPWGINRIQQIGTEAQPIEAVSVHEIGHLLGFTPNNTPFTDNITGTTATGANAVAVFGGTGVPLGGVGLAHTDIPFHNLTRSDPFGIGFRNILSFAPAELAVLRDMGYGGLVLGNEFGRTDYQDAVNATDNNATVFNSAADYGIGYFLQADNFNITQTVDLTASGFAGTGIRLSDAVDNIITIANGVTVATNGEQGIGFLAGSGGNNRIVHQGVLNANGVGGRGFVFDFGVNMLDPTVQINSVQYGTPIIDTLDISGTISASTNAIHIGSSAAVSEINVMAGASITGNIFSDALVGAFVAPVLTFGKTADANGFATAAADNAFNFTYAGNIFGTNSQAVLDLDTFGGTTTLNGTVDVQDVRVRTGSTLISNNTFDADNLTVNNTGSLQLNNGFTLDGGATQIDNGGLLTSLDYTMVTGTTNIDAGGLMTVTNLIDVQGGTFTLNGIANSVSNSFTIGNGAQLGGTGNAQSNLTLNGTIAPGNSIGTITVTGDFNSSQTGSFEIEAQPGGANPIPGTDVDLITVTGTAVVNGGTVNITAVPGVYQTDSIYRFLQAAGGLTVTELPFYTDDIAGFRALPFFDGNDLGFLIRPDISYSTIGQTYNQRSFGNYFGVVQTNPNPQIQTIRNALDLLSTNSEVLDAIDQLTGDIYASLPSIGIQNTSNVFRMLSRQQNNTNDLSFSTRSSDQKLSNNGWVIGSGLGSEVDFDGNAAGLDYSYGGTHFGVTNQLDDQLRTGFFGSYGQTSANSTTPYQSARVDELFVGGFVYHHDGFSFFQIAGGYGYNQYKTSRRVNFSTVSETANGDFTGQQGALFVEKGYEFRRGTLRFQPVGSLQYINYNQGRLSEKNGNATNLYVASLSADSFRSSLGFNLSNDLPFGSSWATATHLRGSWQHEYLDSPYRSFNTLTGENNLTFGVKGVDFGRDWVNLGSGVSIAKSDTFVLQLNYNTQINDRFVSHTGSGSLTMLW</sequence>
<dbReference type="InterPro" id="IPR024079">
    <property type="entry name" value="MetalloPept_cat_dom_sf"/>
</dbReference>
<accession>A0A3B1DJP0</accession>
<proteinExistence type="predicted"/>
<dbReference type="Gene3D" id="3.40.390.10">
    <property type="entry name" value="Collagenase (Catalytic Domain)"/>
    <property type="match status" value="1"/>
</dbReference>
<evidence type="ECO:0000259" key="1">
    <source>
        <dbReference type="PROSITE" id="PS51208"/>
    </source>
</evidence>
<dbReference type="SMART" id="SM00869">
    <property type="entry name" value="Autotransporter"/>
    <property type="match status" value="1"/>
</dbReference>
<dbReference type="InterPro" id="IPR005546">
    <property type="entry name" value="Autotransporte_beta"/>
</dbReference>
<dbReference type="GO" id="GO:0008237">
    <property type="term" value="F:metallopeptidase activity"/>
    <property type="evidence" value="ECO:0007669"/>
    <property type="project" value="InterPro"/>
</dbReference>
<reference evidence="2" key="1">
    <citation type="submission" date="2018-06" db="EMBL/GenBank/DDBJ databases">
        <authorList>
            <person name="Zhirakovskaya E."/>
        </authorList>
    </citation>
    <scope>NUCLEOTIDE SEQUENCE</scope>
</reference>
<gene>
    <name evidence="2" type="ORF">MNBD_PLANCTO02-328</name>
</gene>
<organism evidence="2">
    <name type="scientific">hydrothermal vent metagenome</name>
    <dbReference type="NCBI Taxonomy" id="652676"/>
    <lineage>
        <taxon>unclassified sequences</taxon>
        <taxon>metagenomes</taxon>
        <taxon>ecological metagenomes</taxon>
    </lineage>
</organism>
<dbReference type="InterPro" id="IPR036709">
    <property type="entry name" value="Autotransporte_beta_dom_sf"/>
</dbReference>
<dbReference type="Pfam" id="PF03797">
    <property type="entry name" value="Autotransporter"/>
    <property type="match status" value="1"/>
</dbReference>
<dbReference type="SUPFAM" id="SSF103515">
    <property type="entry name" value="Autotransporter"/>
    <property type="match status" value="1"/>
</dbReference>
<dbReference type="Gene3D" id="2.40.128.130">
    <property type="entry name" value="Autotransporter beta-domain"/>
    <property type="match status" value="1"/>
</dbReference>
<dbReference type="EMBL" id="UOGL01000046">
    <property type="protein sequence ID" value="VAX36274.1"/>
    <property type="molecule type" value="Genomic_DNA"/>
</dbReference>
<dbReference type="PROSITE" id="PS51208">
    <property type="entry name" value="AUTOTRANSPORTER"/>
    <property type="match status" value="1"/>
</dbReference>